<organism evidence="1 2">
    <name type="scientific">Panagrolaimus sp. PS1159</name>
    <dbReference type="NCBI Taxonomy" id="55785"/>
    <lineage>
        <taxon>Eukaryota</taxon>
        <taxon>Metazoa</taxon>
        <taxon>Ecdysozoa</taxon>
        <taxon>Nematoda</taxon>
        <taxon>Chromadorea</taxon>
        <taxon>Rhabditida</taxon>
        <taxon>Tylenchina</taxon>
        <taxon>Panagrolaimomorpha</taxon>
        <taxon>Panagrolaimoidea</taxon>
        <taxon>Panagrolaimidae</taxon>
        <taxon>Panagrolaimus</taxon>
    </lineage>
</organism>
<protein>
    <submittedName>
        <fullName evidence="2">Homeobox domain-containing protein</fullName>
    </submittedName>
</protein>
<evidence type="ECO:0000313" key="1">
    <source>
        <dbReference type="Proteomes" id="UP000887580"/>
    </source>
</evidence>
<proteinExistence type="predicted"/>
<dbReference type="WBParaSite" id="PS1159_v2.g7935.t1">
    <property type="protein sequence ID" value="PS1159_v2.g7935.t1"/>
    <property type="gene ID" value="PS1159_v2.g7935"/>
</dbReference>
<sequence length="164" mass="19063">MENFVNFEQFLSTQPTSVNGDEIQQHQQQSVTLTNCNSGIPLTAPSMNFMSSVLQHAANYSSTPDPSKLCKTQQNRRKPRVLFTQSQVAKLEERFKKQKYVSAMEREELAENLGLTPTQIKIWFQNRRYKCKRIDQDRNLQITTQLGFSSQIFNAQMFQFNCLQ</sequence>
<name>A0AC35GRB1_9BILA</name>
<evidence type="ECO:0000313" key="2">
    <source>
        <dbReference type="WBParaSite" id="PS1159_v2.g7935.t1"/>
    </source>
</evidence>
<accession>A0AC35GRB1</accession>
<dbReference type="Proteomes" id="UP000887580">
    <property type="component" value="Unplaced"/>
</dbReference>
<reference evidence="2" key="1">
    <citation type="submission" date="2022-11" db="UniProtKB">
        <authorList>
            <consortium name="WormBaseParasite"/>
        </authorList>
    </citation>
    <scope>IDENTIFICATION</scope>
</reference>